<sequence>LQNGVTTLSNRAVAINSDGPGGCVFEFSTDQTITGENAEGCIKPIAGLQTGS</sequence>
<organism evidence="1">
    <name type="scientific">marine sediment metagenome</name>
    <dbReference type="NCBI Taxonomy" id="412755"/>
    <lineage>
        <taxon>unclassified sequences</taxon>
        <taxon>metagenomes</taxon>
        <taxon>ecological metagenomes</taxon>
    </lineage>
</organism>
<dbReference type="EMBL" id="LAZR01046993">
    <property type="protein sequence ID" value="KKK95250.1"/>
    <property type="molecule type" value="Genomic_DNA"/>
</dbReference>
<reference evidence="1" key="1">
    <citation type="journal article" date="2015" name="Nature">
        <title>Complex archaea that bridge the gap between prokaryotes and eukaryotes.</title>
        <authorList>
            <person name="Spang A."/>
            <person name="Saw J.H."/>
            <person name="Jorgensen S.L."/>
            <person name="Zaremba-Niedzwiedzka K."/>
            <person name="Martijn J."/>
            <person name="Lind A.E."/>
            <person name="van Eijk R."/>
            <person name="Schleper C."/>
            <person name="Guy L."/>
            <person name="Ettema T.J."/>
        </authorList>
    </citation>
    <scope>NUCLEOTIDE SEQUENCE</scope>
</reference>
<comment type="caution">
    <text evidence="1">The sequence shown here is derived from an EMBL/GenBank/DDBJ whole genome shotgun (WGS) entry which is preliminary data.</text>
</comment>
<protein>
    <submittedName>
        <fullName evidence="1">Uncharacterized protein</fullName>
    </submittedName>
</protein>
<feature type="non-terminal residue" evidence="1">
    <location>
        <position position="1"/>
    </location>
</feature>
<accession>A0A0F9AAK7</accession>
<evidence type="ECO:0000313" key="1">
    <source>
        <dbReference type="EMBL" id="KKK95250.1"/>
    </source>
</evidence>
<gene>
    <name evidence="1" type="ORF">LCGC14_2674710</name>
</gene>
<name>A0A0F9AAK7_9ZZZZ</name>
<dbReference type="AlphaFoldDB" id="A0A0F9AAK7"/>
<proteinExistence type="predicted"/>